<dbReference type="EC" id="2.7.11.1" evidence="2"/>
<dbReference type="CDD" id="cd00051">
    <property type="entry name" value="EFh"/>
    <property type="match status" value="1"/>
</dbReference>
<evidence type="ECO:0000256" key="6">
    <source>
        <dbReference type="ARBA" id="ARBA00022723"/>
    </source>
</evidence>
<organism evidence="18">
    <name type="scientific">Chloropicon laureae</name>
    <dbReference type="NCBI Taxonomy" id="464258"/>
    <lineage>
        <taxon>Eukaryota</taxon>
        <taxon>Viridiplantae</taxon>
        <taxon>Chlorophyta</taxon>
        <taxon>Chloropicophyceae</taxon>
        <taxon>Chloropicales</taxon>
        <taxon>Chloropicaceae</taxon>
        <taxon>Chloropicon</taxon>
    </lineage>
</organism>
<keyword evidence="8 15" id="KW-0547">Nucleotide-binding</keyword>
<gene>
    <name evidence="18" type="ORF">CLAU1311_LOCUS9360</name>
</gene>
<keyword evidence="9" id="KW-0418">Kinase</keyword>
<evidence type="ECO:0000313" key="18">
    <source>
        <dbReference type="EMBL" id="CAE0028989.1"/>
    </source>
</evidence>
<dbReference type="PROSITE" id="PS50011">
    <property type="entry name" value="PROTEIN_KINASE_DOM"/>
    <property type="match status" value="1"/>
</dbReference>
<dbReference type="GO" id="GO:0004674">
    <property type="term" value="F:protein serine/threonine kinase activity"/>
    <property type="evidence" value="ECO:0007669"/>
    <property type="project" value="UniProtKB-KW"/>
</dbReference>
<dbReference type="SMART" id="SM00054">
    <property type="entry name" value="EFh"/>
    <property type="match status" value="4"/>
</dbReference>
<dbReference type="Gene3D" id="3.30.200.20">
    <property type="entry name" value="Phosphorylase Kinase, domain 1"/>
    <property type="match status" value="1"/>
</dbReference>
<dbReference type="AlphaFoldDB" id="A0A7S2Z9N8"/>
<evidence type="ECO:0000256" key="11">
    <source>
        <dbReference type="ARBA" id="ARBA00022840"/>
    </source>
</evidence>
<evidence type="ECO:0000259" key="16">
    <source>
        <dbReference type="PROSITE" id="PS50011"/>
    </source>
</evidence>
<dbReference type="PROSITE" id="PS00108">
    <property type="entry name" value="PROTEIN_KINASE_ST"/>
    <property type="match status" value="1"/>
</dbReference>
<evidence type="ECO:0000256" key="1">
    <source>
        <dbReference type="ARBA" id="ARBA00004635"/>
    </source>
</evidence>
<evidence type="ECO:0000256" key="15">
    <source>
        <dbReference type="PROSITE-ProRule" id="PRU10141"/>
    </source>
</evidence>
<dbReference type="FunFam" id="1.10.238.10:FF:000003">
    <property type="entry name" value="Calmodulin A"/>
    <property type="match status" value="1"/>
</dbReference>
<evidence type="ECO:0000256" key="5">
    <source>
        <dbReference type="ARBA" id="ARBA00022707"/>
    </source>
</evidence>
<keyword evidence="7" id="KW-0677">Repeat</keyword>
<reference evidence="18" key="1">
    <citation type="submission" date="2021-01" db="EMBL/GenBank/DDBJ databases">
        <authorList>
            <person name="Corre E."/>
            <person name="Pelletier E."/>
            <person name="Niang G."/>
            <person name="Scheremetjew M."/>
            <person name="Finn R."/>
            <person name="Kale V."/>
            <person name="Holt S."/>
            <person name="Cochrane G."/>
            <person name="Meng A."/>
            <person name="Brown T."/>
            <person name="Cohen L."/>
        </authorList>
    </citation>
    <scope>NUCLEOTIDE SEQUENCE</scope>
    <source>
        <strain evidence="18">RCC856</strain>
    </source>
</reference>
<feature type="domain" description="EF-hand" evidence="17">
    <location>
        <begin position="360"/>
        <end position="395"/>
    </location>
</feature>
<dbReference type="SUPFAM" id="SSF56112">
    <property type="entry name" value="Protein kinase-like (PK-like)"/>
    <property type="match status" value="1"/>
</dbReference>
<protein>
    <recommendedName>
        <fullName evidence="2">non-specific serine/threonine protein kinase</fullName>
        <ecNumber evidence="2">2.7.11.1</ecNumber>
    </recommendedName>
</protein>
<dbReference type="Pfam" id="PF13499">
    <property type="entry name" value="EF-hand_7"/>
    <property type="match status" value="2"/>
</dbReference>
<dbReference type="SUPFAM" id="SSF47473">
    <property type="entry name" value="EF-hand"/>
    <property type="match status" value="1"/>
</dbReference>
<evidence type="ECO:0000256" key="7">
    <source>
        <dbReference type="ARBA" id="ARBA00022737"/>
    </source>
</evidence>
<feature type="domain" description="EF-hand" evidence="17">
    <location>
        <begin position="402"/>
        <end position="437"/>
    </location>
</feature>
<keyword evidence="12" id="KW-0449">Lipoprotein</keyword>
<sequence>MGGCLSRVLGYKAGANEDAGDVVTSAEANSTTRLKDPHFFGGGSSGRRMAFGYKSGFAKLYKLGQELGRGQFGITYRCEDKATGDSYAVKTVKKKNLTSSDSIEDTKREVAILKRLAGHENIVRLHGVYEDDKHIHIVMELCSGGELFDKIIAKGHYAEKDAAELVRQMLKVVAECHLNGVIHRDLKPENFLFIEEDSSTIKAIDFGLSEFFSPGTKFTDVVGSAYYVAPEVLKRKYGPLADVWSIGVIMYILLSGQPPFWGPTESGIFNEILRYKLDLSKAPWPQISRSAKDILLKMLTFDPRARITAAQALSHAWVKGENASDIPLDMSVINNMKEFASYGRLKKLAIKKLAQTFSEEEIRDLKDQFKKIDTDNSGTITHAELVESVRHMRTNSDGVQVIPDIEVDKMLEGIDSDGNGEIDISEFIVAGLHLNQLQRRDKSAWKKRTKLAFDSLDKDKDGFIDYEELREGLLGEGGAAALAEGGAEGGGGKFDAKQLVREALREADKDGNGKIDYEEFCSLLRSKSSGKTLN</sequence>
<dbReference type="InterPro" id="IPR017441">
    <property type="entry name" value="Protein_kinase_ATP_BS"/>
</dbReference>
<proteinExistence type="predicted"/>
<dbReference type="EMBL" id="HBHU01014324">
    <property type="protein sequence ID" value="CAE0028989.1"/>
    <property type="molecule type" value="Transcribed_RNA"/>
</dbReference>
<dbReference type="PANTHER" id="PTHR24349">
    <property type="entry name" value="SERINE/THREONINE-PROTEIN KINASE"/>
    <property type="match status" value="1"/>
</dbReference>
<dbReference type="InterPro" id="IPR000719">
    <property type="entry name" value="Prot_kinase_dom"/>
</dbReference>
<feature type="domain" description="EF-hand" evidence="17">
    <location>
        <begin position="495"/>
        <end position="530"/>
    </location>
</feature>
<keyword evidence="5" id="KW-0519">Myristate</keyword>
<dbReference type="PROSITE" id="PS00018">
    <property type="entry name" value="EF_HAND_1"/>
    <property type="match status" value="4"/>
</dbReference>
<dbReference type="Pfam" id="PF00069">
    <property type="entry name" value="Pkinase"/>
    <property type="match status" value="1"/>
</dbReference>
<dbReference type="InterPro" id="IPR011009">
    <property type="entry name" value="Kinase-like_dom_sf"/>
</dbReference>
<dbReference type="PROSITE" id="PS50222">
    <property type="entry name" value="EF_HAND_2"/>
    <property type="match status" value="4"/>
</dbReference>
<comment type="catalytic activity">
    <reaction evidence="13">
        <text>L-threonyl-[protein] + ATP = O-phospho-L-threonyl-[protein] + ADP + H(+)</text>
        <dbReference type="Rhea" id="RHEA:46608"/>
        <dbReference type="Rhea" id="RHEA-COMP:11060"/>
        <dbReference type="Rhea" id="RHEA-COMP:11605"/>
        <dbReference type="ChEBI" id="CHEBI:15378"/>
        <dbReference type="ChEBI" id="CHEBI:30013"/>
        <dbReference type="ChEBI" id="CHEBI:30616"/>
        <dbReference type="ChEBI" id="CHEBI:61977"/>
        <dbReference type="ChEBI" id="CHEBI:456216"/>
        <dbReference type="EC" id="2.7.11.1"/>
    </reaction>
</comment>
<evidence type="ECO:0000256" key="3">
    <source>
        <dbReference type="ARBA" id="ARBA00022527"/>
    </source>
</evidence>
<evidence type="ECO:0000256" key="14">
    <source>
        <dbReference type="ARBA" id="ARBA00048679"/>
    </source>
</evidence>
<name>A0A7S2Z9N8_9CHLO</name>
<keyword evidence="3" id="KW-0723">Serine/threonine-protein kinase</keyword>
<dbReference type="GO" id="GO:0005509">
    <property type="term" value="F:calcium ion binding"/>
    <property type="evidence" value="ECO:0007669"/>
    <property type="project" value="InterPro"/>
</dbReference>
<feature type="binding site" evidence="15">
    <location>
        <position position="94"/>
    </location>
    <ligand>
        <name>ATP</name>
        <dbReference type="ChEBI" id="CHEBI:30616"/>
    </ligand>
</feature>
<dbReference type="InterPro" id="IPR018247">
    <property type="entry name" value="EF_Hand_1_Ca_BS"/>
</dbReference>
<dbReference type="InterPro" id="IPR008271">
    <property type="entry name" value="Ser/Thr_kinase_AS"/>
</dbReference>
<keyword evidence="11 15" id="KW-0067">ATP-binding</keyword>
<evidence type="ECO:0000256" key="13">
    <source>
        <dbReference type="ARBA" id="ARBA00047899"/>
    </source>
</evidence>
<evidence type="ECO:0000256" key="2">
    <source>
        <dbReference type="ARBA" id="ARBA00012513"/>
    </source>
</evidence>
<keyword evidence="10" id="KW-0106">Calcium</keyword>
<evidence type="ECO:0000256" key="9">
    <source>
        <dbReference type="ARBA" id="ARBA00022777"/>
    </source>
</evidence>
<feature type="domain" description="EF-hand" evidence="17">
    <location>
        <begin position="444"/>
        <end position="479"/>
    </location>
</feature>
<evidence type="ECO:0000256" key="4">
    <source>
        <dbReference type="ARBA" id="ARBA00022679"/>
    </source>
</evidence>
<dbReference type="PROSITE" id="PS00107">
    <property type="entry name" value="PROTEIN_KINASE_ATP"/>
    <property type="match status" value="1"/>
</dbReference>
<dbReference type="GO" id="GO:0016020">
    <property type="term" value="C:membrane"/>
    <property type="evidence" value="ECO:0007669"/>
    <property type="project" value="UniProtKB-SubCell"/>
</dbReference>
<dbReference type="InterPro" id="IPR011992">
    <property type="entry name" value="EF-hand-dom_pair"/>
</dbReference>
<dbReference type="SMART" id="SM00220">
    <property type="entry name" value="S_TKc"/>
    <property type="match status" value="1"/>
</dbReference>
<dbReference type="Gene3D" id="1.10.238.10">
    <property type="entry name" value="EF-hand"/>
    <property type="match status" value="1"/>
</dbReference>
<dbReference type="Gene3D" id="1.10.510.10">
    <property type="entry name" value="Transferase(Phosphotransferase) domain 1"/>
    <property type="match status" value="1"/>
</dbReference>
<feature type="domain" description="Protein kinase" evidence="16">
    <location>
        <begin position="61"/>
        <end position="318"/>
    </location>
</feature>
<dbReference type="FunFam" id="1.10.510.10:FF:000225">
    <property type="entry name" value="calcium-dependent protein kinase 28-like"/>
    <property type="match status" value="1"/>
</dbReference>
<dbReference type="InterPro" id="IPR002048">
    <property type="entry name" value="EF_hand_dom"/>
</dbReference>
<keyword evidence="6" id="KW-0479">Metal-binding</keyword>
<evidence type="ECO:0000256" key="8">
    <source>
        <dbReference type="ARBA" id="ARBA00022741"/>
    </source>
</evidence>
<keyword evidence="4" id="KW-0808">Transferase</keyword>
<dbReference type="FunFam" id="3.30.200.20:FF:000042">
    <property type="entry name" value="Aurora kinase A"/>
    <property type="match status" value="1"/>
</dbReference>
<comment type="subcellular location">
    <subcellularLocation>
        <location evidence="1">Membrane</location>
        <topology evidence="1">Lipid-anchor</topology>
    </subcellularLocation>
</comment>
<evidence type="ECO:0000256" key="12">
    <source>
        <dbReference type="ARBA" id="ARBA00023288"/>
    </source>
</evidence>
<dbReference type="GO" id="GO:0005524">
    <property type="term" value="F:ATP binding"/>
    <property type="evidence" value="ECO:0007669"/>
    <property type="project" value="UniProtKB-UniRule"/>
</dbReference>
<accession>A0A7S2Z9N8</accession>
<dbReference type="InterPro" id="IPR050205">
    <property type="entry name" value="CDPK_Ser/Thr_kinases"/>
</dbReference>
<evidence type="ECO:0000256" key="10">
    <source>
        <dbReference type="ARBA" id="ARBA00022837"/>
    </source>
</evidence>
<comment type="catalytic activity">
    <reaction evidence="14">
        <text>L-seryl-[protein] + ATP = O-phospho-L-seryl-[protein] + ADP + H(+)</text>
        <dbReference type="Rhea" id="RHEA:17989"/>
        <dbReference type="Rhea" id="RHEA-COMP:9863"/>
        <dbReference type="Rhea" id="RHEA-COMP:11604"/>
        <dbReference type="ChEBI" id="CHEBI:15378"/>
        <dbReference type="ChEBI" id="CHEBI:29999"/>
        <dbReference type="ChEBI" id="CHEBI:30616"/>
        <dbReference type="ChEBI" id="CHEBI:83421"/>
        <dbReference type="ChEBI" id="CHEBI:456216"/>
        <dbReference type="EC" id="2.7.11.1"/>
    </reaction>
</comment>
<evidence type="ECO:0000259" key="17">
    <source>
        <dbReference type="PROSITE" id="PS50222"/>
    </source>
</evidence>
<dbReference type="CDD" id="cd05117">
    <property type="entry name" value="STKc_CAMK"/>
    <property type="match status" value="1"/>
</dbReference>